<evidence type="ECO:0000313" key="3">
    <source>
        <dbReference type="Proteomes" id="UP000246316"/>
    </source>
</evidence>
<protein>
    <submittedName>
        <fullName evidence="2">Uncharacterized protein</fullName>
    </submittedName>
</protein>
<keyword evidence="1" id="KW-0812">Transmembrane</keyword>
<dbReference type="KEGG" id="vg:65112856"/>
<organism evidence="2 3">
    <name type="scientific">Erwinia phage Cronus</name>
    <dbReference type="NCBI Taxonomy" id="2163633"/>
    <lineage>
        <taxon>Viruses</taxon>
        <taxon>Duplodnaviria</taxon>
        <taxon>Heunggongvirae</taxon>
        <taxon>Uroviricota</taxon>
        <taxon>Caudoviricetes</taxon>
        <taxon>Pantevenvirales</taxon>
        <taxon>Straboviridae</taxon>
        <taxon>Tevenvirinae</taxon>
        <taxon>Risoevirus</taxon>
        <taxon>Risoevirus cronus</taxon>
        <taxon>Roskildevirus cronus</taxon>
    </lineage>
</organism>
<dbReference type="EMBL" id="MH059636">
    <property type="protein sequence ID" value="AWD90423.1"/>
    <property type="molecule type" value="Genomic_DNA"/>
</dbReference>
<accession>A0A2S1GM55</accession>
<dbReference type="RefSeq" id="YP_010095222.1">
    <property type="nucleotide sequence ID" value="NC_055743.1"/>
</dbReference>
<reference evidence="2" key="1">
    <citation type="submission" date="2018-03" db="EMBL/GenBank/DDBJ databases">
        <title>Phage therapy in agriculture - a green tech approach to combat plant pathogenic bacteria.</title>
        <authorList>
            <person name="Carstens A.B."/>
            <person name="Djurhuus A.M."/>
            <person name="Hansen L.H."/>
        </authorList>
    </citation>
    <scope>NUCLEOTIDE SEQUENCE [LARGE SCALE GENOMIC DNA]</scope>
</reference>
<feature type="transmembrane region" description="Helical" evidence="1">
    <location>
        <begin position="12"/>
        <end position="30"/>
    </location>
</feature>
<dbReference type="GeneID" id="65112856"/>
<evidence type="ECO:0000256" key="1">
    <source>
        <dbReference type="SAM" id="Phobius"/>
    </source>
</evidence>
<dbReference type="Proteomes" id="UP000246316">
    <property type="component" value="Segment"/>
</dbReference>
<sequence length="60" mass="6972">MKNKVNFTVRIILLPFFTAVFALESVLYWMGEGSEYAYEKISKASRKSVDFVNKHLPLED</sequence>
<keyword evidence="3" id="KW-1185">Reference proteome</keyword>
<evidence type="ECO:0000313" key="2">
    <source>
        <dbReference type="EMBL" id="AWD90423.1"/>
    </source>
</evidence>
<keyword evidence="1" id="KW-1133">Transmembrane helix</keyword>
<keyword evidence="1" id="KW-0472">Membrane</keyword>
<proteinExistence type="predicted"/>
<name>A0A2S1GM55_9CAUD</name>